<feature type="transmembrane region" description="Helical" evidence="2">
    <location>
        <begin position="31"/>
        <end position="50"/>
    </location>
</feature>
<protein>
    <submittedName>
        <fullName evidence="3">Uncharacterized protein</fullName>
    </submittedName>
</protein>
<evidence type="ECO:0000256" key="2">
    <source>
        <dbReference type="SAM" id="Phobius"/>
    </source>
</evidence>
<accession>A0A839QT47</accession>
<dbReference type="AlphaFoldDB" id="A0A839QT47"/>
<feature type="region of interest" description="Disordered" evidence="1">
    <location>
        <begin position="1"/>
        <end position="21"/>
    </location>
</feature>
<name>A0A839QT47_9MICO</name>
<comment type="caution">
    <text evidence="3">The sequence shown here is derived from an EMBL/GenBank/DDBJ whole genome shotgun (WGS) entry which is preliminary data.</text>
</comment>
<evidence type="ECO:0000256" key="1">
    <source>
        <dbReference type="SAM" id="MobiDB-lite"/>
    </source>
</evidence>
<keyword evidence="2" id="KW-0812">Transmembrane</keyword>
<keyword evidence="4" id="KW-1185">Reference proteome</keyword>
<reference evidence="3 4" key="1">
    <citation type="submission" date="2020-08" db="EMBL/GenBank/DDBJ databases">
        <title>Sequencing the genomes of 1000 actinobacteria strains.</title>
        <authorList>
            <person name="Klenk H.-P."/>
        </authorList>
    </citation>
    <scope>NUCLEOTIDE SEQUENCE [LARGE SCALE GENOMIC DNA]</scope>
    <source>
        <strain evidence="3 4">DSM 23040</strain>
    </source>
</reference>
<dbReference type="EMBL" id="JACHWP010000006">
    <property type="protein sequence ID" value="MBB3023484.1"/>
    <property type="molecule type" value="Genomic_DNA"/>
</dbReference>
<organism evidence="3 4">
    <name type="scientific">Helcobacillus massiliensis</name>
    <dbReference type="NCBI Taxonomy" id="521392"/>
    <lineage>
        <taxon>Bacteria</taxon>
        <taxon>Bacillati</taxon>
        <taxon>Actinomycetota</taxon>
        <taxon>Actinomycetes</taxon>
        <taxon>Micrococcales</taxon>
        <taxon>Dermabacteraceae</taxon>
        <taxon>Helcobacillus</taxon>
    </lineage>
</organism>
<dbReference type="Proteomes" id="UP000568050">
    <property type="component" value="Unassembled WGS sequence"/>
</dbReference>
<keyword evidence="2" id="KW-1133">Transmembrane helix</keyword>
<gene>
    <name evidence="3" type="ORF">FHX50_001781</name>
</gene>
<proteinExistence type="predicted"/>
<evidence type="ECO:0000313" key="3">
    <source>
        <dbReference type="EMBL" id="MBB3023484.1"/>
    </source>
</evidence>
<evidence type="ECO:0000313" key="4">
    <source>
        <dbReference type="Proteomes" id="UP000568050"/>
    </source>
</evidence>
<sequence length="173" mass="18323">MSSRSVNPSAPSPTPEGPGRITPAPLPLGRLWVKPVALFLVFTAIGVLLTASSHPVYGAVMLAFGAFMAFWTSPLRRGLHEPLAQALTRRADGHGIILWAPSNKGSAQMQVALRSNDDRFSWVNVVHDADARTLTAELGGLDALPIVLVGERTLVRATSGEAIDAVDGVAPKR</sequence>
<keyword evidence="2" id="KW-0472">Membrane</keyword>
<dbReference type="RefSeq" id="WP_183376712.1">
    <property type="nucleotide sequence ID" value="NZ_JACHWP010000006.1"/>
</dbReference>